<feature type="region of interest" description="Disordered" evidence="1">
    <location>
        <begin position="621"/>
        <end position="677"/>
    </location>
</feature>
<feature type="region of interest" description="Disordered" evidence="1">
    <location>
        <begin position="126"/>
        <end position="201"/>
    </location>
</feature>
<dbReference type="Pfam" id="PF10407">
    <property type="entry name" value="Cytokin_check_N"/>
    <property type="match status" value="1"/>
</dbReference>
<evidence type="ECO:0000313" key="4">
    <source>
        <dbReference type="Proteomes" id="UP000324767"/>
    </source>
</evidence>
<dbReference type="OrthoDB" id="5431494at2759"/>
<dbReference type="InterPro" id="IPR018844">
    <property type="entry name" value="Dnt1-like_N"/>
</dbReference>
<feature type="compositionally biased region" description="Acidic residues" evidence="1">
    <location>
        <begin position="689"/>
        <end position="704"/>
    </location>
</feature>
<feature type="compositionally biased region" description="Low complexity" evidence="1">
    <location>
        <begin position="621"/>
        <end position="630"/>
    </location>
</feature>
<feature type="region of interest" description="Disordered" evidence="1">
    <location>
        <begin position="317"/>
        <end position="605"/>
    </location>
</feature>
<organism evidence="3 4">
    <name type="scientific">Lasallia pustulata</name>
    <dbReference type="NCBI Taxonomy" id="136370"/>
    <lineage>
        <taxon>Eukaryota</taxon>
        <taxon>Fungi</taxon>
        <taxon>Dikarya</taxon>
        <taxon>Ascomycota</taxon>
        <taxon>Pezizomycotina</taxon>
        <taxon>Lecanoromycetes</taxon>
        <taxon>OSLEUM clade</taxon>
        <taxon>Umbilicariomycetidae</taxon>
        <taxon>Umbilicariales</taxon>
        <taxon>Umbilicariaceae</taxon>
        <taxon>Lasallia</taxon>
    </lineage>
</organism>
<evidence type="ECO:0000259" key="2">
    <source>
        <dbReference type="Pfam" id="PF10407"/>
    </source>
</evidence>
<feature type="compositionally biased region" description="Polar residues" evidence="1">
    <location>
        <begin position="456"/>
        <end position="471"/>
    </location>
</feature>
<protein>
    <recommendedName>
        <fullName evidence="2">Nucleolar protein Dnt1-like N-terminal domain-containing protein</fullName>
    </recommendedName>
</protein>
<proteinExistence type="predicted"/>
<feature type="compositionally biased region" description="Low complexity" evidence="1">
    <location>
        <begin position="520"/>
        <end position="534"/>
    </location>
</feature>
<feature type="region of interest" description="Disordered" evidence="1">
    <location>
        <begin position="689"/>
        <end position="721"/>
    </location>
</feature>
<sequence length="721" mass="79078">MRRIRLQEKILPWTEPCSEDLSISELWAKIETRFERVYPGKGRLSIKYLQDHYGSVLDTTETVGNIFDDRTGGAELNATSIVHVVRFPPDREESRNPQSFGSITPDQTSGAVLEIWQPPEYLNASQVGDGYGRPVKRQKLQDTTKSGRFDPDRPFLSRERDCKENPQRRLSPVKQALQPHFTKDPQRPLAPRHPSPYGTPISFSLIDCPNQIPFSSTNQDGIPDSPPGKAFLQSIIDLNDDDTKSESPDLGQNLFDVPLSHAGTPAAGTELSITEAAHDAVPQAANTEALYGKATSQTDLVSVAASAVTDAGLGTKKDAQKERLERKRKREDAKSLGNKDVELERMTEPPEELDSTLQAKEAEDKERQSRADETKEKEKKNDSPEKQKDNIVHGKGQNRVLKANQAEEQDRIAERKADKTQFKEQKTRVPERDIKRLETEQNPKPDGRQDVAKQANGRTMSTRTPGRNGSENVMDRRAEPAVQKAQEPSEPGRPNSSTPLSSSKSEEAKKKSLIAFYPTSGGSRSSSLSIEHSSPIQETPLKGTKTGKQPPLTSALGKSANTLCRSGSSVSWADPIAPSNFSLPAKPAATAPNSNGDKHTSSSPITSADVVASLVRQPSAEIIRSSSASSVGIVPKKSRYPPKKTSANTRKQTKLNVKRDVKQKGRVIDPPSPSKPVVEEALVISSDSDDIVSEFYSEPDDDVQEMSHAKAGPSSKKKTNL</sequence>
<evidence type="ECO:0000313" key="3">
    <source>
        <dbReference type="EMBL" id="KAA6409227.1"/>
    </source>
</evidence>
<dbReference type="Proteomes" id="UP000324767">
    <property type="component" value="Unassembled WGS sequence"/>
</dbReference>
<feature type="compositionally biased region" description="Polar residues" evidence="1">
    <location>
        <begin position="559"/>
        <end position="571"/>
    </location>
</feature>
<reference evidence="3 4" key="1">
    <citation type="submission" date="2019-09" db="EMBL/GenBank/DDBJ databases">
        <title>The hologenome of the rock-dwelling lichen Lasallia pustulata.</title>
        <authorList>
            <person name="Greshake Tzovaras B."/>
            <person name="Segers F."/>
            <person name="Bicker A."/>
            <person name="Dal Grande F."/>
            <person name="Otte J."/>
            <person name="Hankeln T."/>
            <person name="Schmitt I."/>
            <person name="Ebersberger I."/>
        </authorList>
    </citation>
    <scope>NUCLEOTIDE SEQUENCE [LARGE SCALE GENOMIC DNA]</scope>
    <source>
        <strain evidence="3">A1-1</strain>
    </source>
</reference>
<dbReference type="AlphaFoldDB" id="A0A5M8PIR4"/>
<evidence type="ECO:0000256" key="1">
    <source>
        <dbReference type="SAM" id="MobiDB-lite"/>
    </source>
</evidence>
<feature type="compositionally biased region" description="Polar residues" evidence="1">
    <location>
        <begin position="591"/>
        <end position="605"/>
    </location>
</feature>
<feature type="compositionally biased region" description="Basic and acidic residues" evidence="1">
    <location>
        <begin position="360"/>
        <end position="392"/>
    </location>
</feature>
<comment type="caution">
    <text evidence="3">The sequence shown here is derived from an EMBL/GenBank/DDBJ whole genome shotgun (WGS) entry which is preliminary data.</text>
</comment>
<feature type="compositionally biased region" description="Basic and acidic residues" evidence="1">
    <location>
        <begin position="657"/>
        <end position="667"/>
    </location>
</feature>
<feature type="compositionally biased region" description="Basic and acidic residues" evidence="1">
    <location>
        <begin position="408"/>
        <end position="451"/>
    </location>
</feature>
<feature type="domain" description="Nucleolar protein Dnt1-like N-terminal" evidence="2">
    <location>
        <begin position="19"/>
        <end position="69"/>
    </location>
</feature>
<feature type="compositionally biased region" description="Basic and acidic residues" evidence="1">
    <location>
        <begin position="139"/>
        <end position="167"/>
    </location>
</feature>
<dbReference type="EMBL" id="VXIT01000011">
    <property type="protein sequence ID" value="KAA6409227.1"/>
    <property type="molecule type" value="Genomic_DNA"/>
</dbReference>
<accession>A0A5M8PIR4</accession>
<gene>
    <name evidence="3" type="ORF">FRX48_06780</name>
</gene>
<feature type="compositionally biased region" description="Basic and acidic residues" evidence="1">
    <location>
        <begin position="317"/>
        <end position="348"/>
    </location>
</feature>
<name>A0A5M8PIR4_9LECA</name>